<organism evidence="2 3">
    <name type="scientific">Allocatelliglobosispora scoriae</name>
    <dbReference type="NCBI Taxonomy" id="643052"/>
    <lineage>
        <taxon>Bacteria</taxon>
        <taxon>Bacillati</taxon>
        <taxon>Actinomycetota</taxon>
        <taxon>Actinomycetes</taxon>
        <taxon>Micromonosporales</taxon>
        <taxon>Micromonosporaceae</taxon>
        <taxon>Allocatelliglobosispora</taxon>
    </lineage>
</organism>
<keyword evidence="3" id="KW-1185">Reference proteome</keyword>
<dbReference type="Gene3D" id="3.30.559.30">
    <property type="entry name" value="Nonribosomal peptide synthetase, condensation domain"/>
    <property type="match status" value="1"/>
</dbReference>
<proteinExistence type="predicted"/>
<accession>A0A841C0V7</accession>
<dbReference type="Gene3D" id="3.30.559.10">
    <property type="entry name" value="Chloramphenicol acetyltransferase-like domain"/>
    <property type="match status" value="1"/>
</dbReference>
<name>A0A841C0V7_9ACTN</name>
<dbReference type="PANTHER" id="PTHR45398">
    <property type="match status" value="1"/>
</dbReference>
<reference evidence="2 3" key="1">
    <citation type="submission" date="2020-08" db="EMBL/GenBank/DDBJ databases">
        <title>Sequencing the genomes of 1000 actinobacteria strains.</title>
        <authorList>
            <person name="Klenk H.-P."/>
        </authorList>
    </citation>
    <scope>NUCLEOTIDE SEQUENCE [LARGE SCALE GENOMIC DNA]</scope>
    <source>
        <strain evidence="2 3">DSM 45362</strain>
    </source>
</reference>
<dbReference type="Proteomes" id="UP000587527">
    <property type="component" value="Unassembled WGS sequence"/>
</dbReference>
<dbReference type="GO" id="GO:0003824">
    <property type="term" value="F:catalytic activity"/>
    <property type="evidence" value="ECO:0007669"/>
    <property type="project" value="InterPro"/>
</dbReference>
<gene>
    <name evidence="2" type="ORF">F4553_006999</name>
</gene>
<dbReference type="CDD" id="cd19531">
    <property type="entry name" value="LCL_NRPS-like"/>
    <property type="match status" value="1"/>
</dbReference>
<dbReference type="EMBL" id="JACHMN010000003">
    <property type="protein sequence ID" value="MBB5873565.1"/>
    <property type="molecule type" value="Genomic_DNA"/>
</dbReference>
<dbReference type="Pfam" id="PF00668">
    <property type="entry name" value="Condensation"/>
    <property type="match status" value="1"/>
</dbReference>
<dbReference type="AlphaFoldDB" id="A0A841C0V7"/>
<dbReference type="InterPro" id="IPR023213">
    <property type="entry name" value="CAT-like_dom_sf"/>
</dbReference>
<comment type="caution">
    <text evidence="2">The sequence shown here is derived from an EMBL/GenBank/DDBJ whole genome shotgun (WGS) entry which is preliminary data.</text>
</comment>
<dbReference type="SUPFAM" id="SSF52777">
    <property type="entry name" value="CoA-dependent acyltransferases"/>
    <property type="match status" value="2"/>
</dbReference>
<feature type="domain" description="Condensation" evidence="1">
    <location>
        <begin position="2"/>
        <end position="435"/>
    </location>
</feature>
<dbReference type="InterPro" id="IPR001242">
    <property type="entry name" value="Condensation_dom"/>
</dbReference>
<evidence type="ECO:0000259" key="1">
    <source>
        <dbReference type="Pfam" id="PF00668"/>
    </source>
</evidence>
<evidence type="ECO:0000313" key="2">
    <source>
        <dbReference type="EMBL" id="MBB5873565.1"/>
    </source>
</evidence>
<dbReference type="PANTHER" id="PTHR45398:SF1">
    <property type="entry name" value="ENZYME, PUTATIVE (JCVI)-RELATED"/>
    <property type="match status" value="1"/>
</dbReference>
<dbReference type="GO" id="GO:0008610">
    <property type="term" value="P:lipid biosynthetic process"/>
    <property type="evidence" value="ECO:0007669"/>
    <property type="project" value="UniProtKB-ARBA"/>
</dbReference>
<dbReference type="RefSeq" id="WP_184844942.1">
    <property type="nucleotide sequence ID" value="NZ_JACHMN010000003.1"/>
</dbReference>
<sequence>MRHLPLSALQQRYWFLCTSYPGDASPILVLNWRIHGPLDVEAWRAAVDLVVDRHESLRTNFVLRDAEPVQVVLPPAGIETDLVDMSALPPDEREARTADLVGARTHMLLDLAEDPLVSSSLVRLADDHHVWCFTMHHIIADGASLRIVGREVRAAYLSLVEGTHPADLPKLELQYGDFAVWESEQDQAADLAYWHDRLAGTPQLDLPTDHPRPAEKAASSEEVIHHIGPELATGVVELARRSRCTPYMLLLAALTVLLRERSGQDDFCVGTPVGGRVRAEFEPVVGLFANTLALRTDLSGDPTFAELLTRTRSTVIGGLQRQAVPLGRVLAALAVPRDPARTQLFAVVFSMRNDNAAQHSTLGPLSIEGFPHGHAKVLHDIVFDIWRLDEAGLRTGIRYDTALFRPETVGAMVRRYEQILAAAVARPDLRLSELAAADG</sequence>
<protein>
    <recommendedName>
        <fullName evidence="1">Condensation domain-containing protein</fullName>
    </recommendedName>
</protein>
<evidence type="ECO:0000313" key="3">
    <source>
        <dbReference type="Proteomes" id="UP000587527"/>
    </source>
</evidence>